<dbReference type="WBParaSite" id="Hba_12164">
    <property type="protein sequence ID" value="Hba_12164"/>
    <property type="gene ID" value="Hba_12164"/>
</dbReference>
<keyword evidence="2" id="KW-1185">Reference proteome</keyword>
<sequence>MQIVNYYLLAEKSKNEPAEIDTVTPPLEHPHLPLGHDISRSNKEEAETERTSCEQSGIDPAPAPPVRMIHTTRPSQQLFCHIEKQ</sequence>
<feature type="compositionally biased region" description="Basic and acidic residues" evidence="1">
    <location>
        <begin position="37"/>
        <end position="52"/>
    </location>
</feature>
<feature type="region of interest" description="Disordered" evidence="1">
    <location>
        <begin position="14"/>
        <end position="74"/>
    </location>
</feature>
<dbReference type="Proteomes" id="UP000095283">
    <property type="component" value="Unplaced"/>
</dbReference>
<evidence type="ECO:0000256" key="1">
    <source>
        <dbReference type="SAM" id="MobiDB-lite"/>
    </source>
</evidence>
<protein>
    <submittedName>
        <fullName evidence="3">Uncharacterized protein</fullName>
    </submittedName>
</protein>
<evidence type="ECO:0000313" key="3">
    <source>
        <dbReference type="WBParaSite" id="Hba_12164"/>
    </source>
</evidence>
<dbReference type="AlphaFoldDB" id="A0A1I7X3X0"/>
<reference evidence="3" key="1">
    <citation type="submission" date="2016-11" db="UniProtKB">
        <authorList>
            <consortium name="WormBaseParasite"/>
        </authorList>
    </citation>
    <scope>IDENTIFICATION</scope>
</reference>
<name>A0A1I7X3X0_HETBA</name>
<organism evidence="2 3">
    <name type="scientific">Heterorhabditis bacteriophora</name>
    <name type="common">Entomopathogenic nematode worm</name>
    <dbReference type="NCBI Taxonomy" id="37862"/>
    <lineage>
        <taxon>Eukaryota</taxon>
        <taxon>Metazoa</taxon>
        <taxon>Ecdysozoa</taxon>
        <taxon>Nematoda</taxon>
        <taxon>Chromadorea</taxon>
        <taxon>Rhabditida</taxon>
        <taxon>Rhabditina</taxon>
        <taxon>Rhabditomorpha</taxon>
        <taxon>Strongyloidea</taxon>
        <taxon>Heterorhabditidae</taxon>
        <taxon>Heterorhabditis</taxon>
    </lineage>
</organism>
<accession>A0A1I7X3X0</accession>
<evidence type="ECO:0000313" key="2">
    <source>
        <dbReference type="Proteomes" id="UP000095283"/>
    </source>
</evidence>
<proteinExistence type="predicted"/>